<protein>
    <submittedName>
        <fullName evidence="2">Uncharacterized protein</fullName>
    </submittedName>
</protein>
<keyword evidence="3" id="KW-1185">Reference proteome</keyword>
<evidence type="ECO:0000313" key="3">
    <source>
        <dbReference type="Proteomes" id="UP000243459"/>
    </source>
</evidence>
<evidence type="ECO:0000313" key="2">
    <source>
        <dbReference type="EMBL" id="ONK56470.1"/>
    </source>
</evidence>
<dbReference type="EMBL" id="CM007390">
    <property type="protein sequence ID" value="ONK56470.1"/>
    <property type="molecule type" value="Genomic_DNA"/>
</dbReference>
<dbReference type="AlphaFoldDB" id="A0A5P1E1J3"/>
<dbReference type="Gramene" id="ONK56470">
    <property type="protein sequence ID" value="ONK56470"/>
    <property type="gene ID" value="A4U43_C10F9050"/>
</dbReference>
<name>A0A5P1E1J3_ASPOF</name>
<feature type="region of interest" description="Disordered" evidence="1">
    <location>
        <begin position="1"/>
        <end position="48"/>
    </location>
</feature>
<proteinExistence type="predicted"/>
<evidence type="ECO:0000256" key="1">
    <source>
        <dbReference type="SAM" id="MobiDB-lite"/>
    </source>
</evidence>
<dbReference type="Proteomes" id="UP000243459">
    <property type="component" value="Chromosome 10"/>
</dbReference>
<organism evidence="2 3">
    <name type="scientific">Asparagus officinalis</name>
    <name type="common">Garden asparagus</name>
    <dbReference type="NCBI Taxonomy" id="4686"/>
    <lineage>
        <taxon>Eukaryota</taxon>
        <taxon>Viridiplantae</taxon>
        <taxon>Streptophyta</taxon>
        <taxon>Embryophyta</taxon>
        <taxon>Tracheophyta</taxon>
        <taxon>Spermatophyta</taxon>
        <taxon>Magnoliopsida</taxon>
        <taxon>Liliopsida</taxon>
        <taxon>Asparagales</taxon>
        <taxon>Asparagaceae</taxon>
        <taxon>Asparagoideae</taxon>
        <taxon>Asparagus</taxon>
    </lineage>
</organism>
<reference evidence="3" key="1">
    <citation type="journal article" date="2017" name="Nat. Commun.">
        <title>The asparagus genome sheds light on the origin and evolution of a young Y chromosome.</title>
        <authorList>
            <person name="Harkess A."/>
            <person name="Zhou J."/>
            <person name="Xu C."/>
            <person name="Bowers J.E."/>
            <person name="Van der Hulst R."/>
            <person name="Ayyampalayam S."/>
            <person name="Mercati F."/>
            <person name="Riccardi P."/>
            <person name="McKain M.R."/>
            <person name="Kakrana A."/>
            <person name="Tang H."/>
            <person name="Ray J."/>
            <person name="Groenendijk J."/>
            <person name="Arikit S."/>
            <person name="Mathioni S.M."/>
            <person name="Nakano M."/>
            <person name="Shan H."/>
            <person name="Telgmann-Rauber A."/>
            <person name="Kanno A."/>
            <person name="Yue Z."/>
            <person name="Chen H."/>
            <person name="Li W."/>
            <person name="Chen Y."/>
            <person name="Xu X."/>
            <person name="Zhang Y."/>
            <person name="Luo S."/>
            <person name="Chen H."/>
            <person name="Gao J."/>
            <person name="Mao Z."/>
            <person name="Pires J.C."/>
            <person name="Luo M."/>
            <person name="Kudrna D."/>
            <person name="Wing R.A."/>
            <person name="Meyers B.C."/>
            <person name="Yi K."/>
            <person name="Kong H."/>
            <person name="Lavrijsen P."/>
            <person name="Sunseri F."/>
            <person name="Falavigna A."/>
            <person name="Ye Y."/>
            <person name="Leebens-Mack J.H."/>
            <person name="Chen G."/>
        </authorList>
    </citation>
    <scope>NUCLEOTIDE SEQUENCE [LARGE SCALE GENOMIC DNA]</scope>
    <source>
        <strain evidence="3">cv. DH0086</strain>
    </source>
</reference>
<sequence>MRSSSSGFHEMRNFAGGSRCRSPRDFTSLRAGRGVDSEQATETPVLGAFEDDRLKRELEESNKKARRLDKAH</sequence>
<gene>
    <name evidence="2" type="ORF">A4U43_C10F9050</name>
</gene>
<accession>A0A5P1E1J3</accession>